<feature type="compositionally biased region" description="Basic and acidic residues" evidence="1">
    <location>
        <begin position="52"/>
        <end position="63"/>
    </location>
</feature>
<sequence>MVSTRSGVRTKPVDESRQKPVKDIDSEVVQKKPPSKRAKEAKAIKEEEEEKMDVGRVELDTPVRKSTRVRRPAIKEDFEETKLSRSSKAAKKDEFAQAAATPLPGEAKTEQEDEDEEDADMHAKPAKAGSKAHKAKQPAQQDLEDDEPAEGHAQAPAHTALKSKVAQLQGALSRLPWKWIVLALCLAALAGTLYHYREPLAHRCQQMELQARSRLEDAAAYIQGPLSKKACAWEHSVVQGFHRQREDFLDGWFVIRQRVKGYWRSMFKGSESAVAKVKPCSAQLDAAALEPVLAQEPAWEGLRGSAQDVWAGHKEDPQKGMGVLMVGRTEAAASAAVLALQKALPAGCHGCFLAFKAGQAAHASPDAAGAVQKELAAFLKRCPGGVVALDNAQKLHPALLPVFINALSEQGSFEVDGQSIPAYNALYVATMQDSSDALGQHNEAGFKRKAKKSLTSALTERVPPLLAPMTASHAEALRRRLEVVLPLKD</sequence>
<dbReference type="EMBL" id="CAXHTA020000007">
    <property type="protein sequence ID" value="CAL5222744.1"/>
    <property type="molecule type" value="Genomic_DNA"/>
</dbReference>
<reference evidence="2 3" key="1">
    <citation type="submission" date="2024-06" db="EMBL/GenBank/DDBJ databases">
        <authorList>
            <person name="Kraege A."/>
            <person name="Thomma B."/>
        </authorList>
    </citation>
    <scope>NUCLEOTIDE SEQUENCE [LARGE SCALE GENOMIC DNA]</scope>
</reference>
<feature type="compositionally biased region" description="Basic and acidic residues" evidence="1">
    <location>
        <begin position="73"/>
        <end position="83"/>
    </location>
</feature>
<dbReference type="InterPro" id="IPR027417">
    <property type="entry name" value="P-loop_NTPase"/>
</dbReference>
<proteinExistence type="predicted"/>
<feature type="region of interest" description="Disordered" evidence="1">
    <location>
        <begin position="1"/>
        <end position="158"/>
    </location>
</feature>
<organism evidence="2 3">
    <name type="scientific">Coccomyxa viridis</name>
    <dbReference type="NCBI Taxonomy" id="1274662"/>
    <lineage>
        <taxon>Eukaryota</taxon>
        <taxon>Viridiplantae</taxon>
        <taxon>Chlorophyta</taxon>
        <taxon>core chlorophytes</taxon>
        <taxon>Trebouxiophyceae</taxon>
        <taxon>Trebouxiophyceae incertae sedis</taxon>
        <taxon>Coccomyxaceae</taxon>
        <taxon>Coccomyxa</taxon>
    </lineage>
</organism>
<evidence type="ECO:0000313" key="3">
    <source>
        <dbReference type="Proteomes" id="UP001497392"/>
    </source>
</evidence>
<protein>
    <submittedName>
        <fullName evidence="2">G5151 protein</fullName>
    </submittedName>
</protein>
<gene>
    <name evidence="2" type="primary">g5151</name>
    <name evidence="2" type="ORF">VP750_LOCUS4403</name>
</gene>
<dbReference type="Gene3D" id="3.40.50.300">
    <property type="entry name" value="P-loop containing nucleotide triphosphate hydrolases"/>
    <property type="match status" value="1"/>
</dbReference>
<dbReference type="Proteomes" id="UP001497392">
    <property type="component" value="Unassembled WGS sequence"/>
</dbReference>
<feature type="compositionally biased region" description="Basic and acidic residues" evidence="1">
    <location>
        <begin position="11"/>
        <end position="30"/>
    </location>
</feature>
<name>A0ABP1FS43_9CHLO</name>
<evidence type="ECO:0000313" key="2">
    <source>
        <dbReference type="EMBL" id="CAL5222744.1"/>
    </source>
</evidence>
<accession>A0ABP1FS43</accession>
<comment type="caution">
    <text evidence="2">The sequence shown here is derived from an EMBL/GenBank/DDBJ whole genome shotgun (WGS) entry which is preliminary data.</text>
</comment>
<keyword evidence="3" id="KW-1185">Reference proteome</keyword>
<evidence type="ECO:0000256" key="1">
    <source>
        <dbReference type="SAM" id="MobiDB-lite"/>
    </source>
</evidence>